<sequence length="69" mass="7826">MRGKATETDPDDQNKKCLFYGRRLYESFGENPSCRTVDDAQRAGEVLVKACFDLNTRNDFGRGESLNAF</sequence>
<reference evidence="2" key="3">
    <citation type="submission" date="2015-04" db="UniProtKB">
        <authorList>
            <consortium name="EnsemblPlants"/>
        </authorList>
    </citation>
    <scope>IDENTIFICATION</scope>
    <source>
        <strain evidence="2">cv. Jemalong A17</strain>
    </source>
</reference>
<dbReference type="STRING" id="3880.G7KFC5"/>
<keyword evidence="1" id="KW-0689">Ribosomal protein</keyword>
<dbReference type="HOGENOM" id="CLU_2779692_0_0_1"/>
<evidence type="ECO:0000313" key="3">
    <source>
        <dbReference type="Proteomes" id="UP000002051"/>
    </source>
</evidence>
<reference evidence="1 3" key="2">
    <citation type="journal article" date="2014" name="BMC Genomics">
        <title>An improved genome release (version Mt4.0) for the model legume Medicago truncatula.</title>
        <authorList>
            <person name="Tang H."/>
            <person name="Krishnakumar V."/>
            <person name="Bidwell S."/>
            <person name="Rosen B."/>
            <person name="Chan A."/>
            <person name="Zhou S."/>
            <person name="Gentzbittel L."/>
            <person name="Childs K.L."/>
            <person name="Yandell M."/>
            <person name="Gundlach H."/>
            <person name="Mayer K.F."/>
            <person name="Schwartz D.C."/>
            <person name="Town C.D."/>
        </authorList>
    </citation>
    <scope>GENOME REANNOTATION</scope>
    <source>
        <strain evidence="2 3">cv. Jemalong A17</strain>
    </source>
</reference>
<dbReference type="EMBL" id="CM001221">
    <property type="protein sequence ID" value="AES96771.1"/>
    <property type="molecule type" value="Genomic_DNA"/>
</dbReference>
<dbReference type="GO" id="GO:0005840">
    <property type="term" value="C:ribosome"/>
    <property type="evidence" value="ECO:0007669"/>
    <property type="project" value="UniProtKB-KW"/>
</dbReference>
<keyword evidence="1" id="KW-0687">Ribonucleoprotein</keyword>
<dbReference type="EnsemblPlants" id="AES96771">
    <property type="protein sequence ID" value="AES96771"/>
    <property type="gene ID" value="MTR_5g041280"/>
</dbReference>
<gene>
    <name evidence="1" type="ordered locus">MTR_5g041280</name>
</gene>
<organism evidence="1 3">
    <name type="scientific">Medicago truncatula</name>
    <name type="common">Barrel medic</name>
    <name type="synonym">Medicago tribuloides</name>
    <dbReference type="NCBI Taxonomy" id="3880"/>
    <lineage>
        <taxon>Eukaryota</taxon>
        <taxon>Viridiplantae</taxon>
        <taxon>Streptophyta</taxon>
        <taxon>Embryophyta</taxon>
        <taxon>Tracheophyta</taxon>
        <taxon>Spermatophyta</taxon>
        <taxon>Magnoliopsida</taxon>
        <taxon>eudicotyledons</taxon>
        <taxon>Gunneridae</taxon>
        <taxon>Pentapetalae</taxon>
        <taxon>rosids</taxon>
        <taxon>fabids</taxon>
        <taxon>Fabales</taxon>
        <taxon>Fabaceae</taxon>
        <taxon>Papilionoideae</taxon>
        <taxon>50 kb inversion clade</taxon>
        <taxon>NPAAA clade</taxon>
        <taxon>Hologalegina</taxon>
        <taxon>IRL clade</taxon>
        <taxon>Trifolieae</taxon>
        <taxon>Medicago</taxon>
    </lineage>
</organism>
<protein>
    <submittedName>
        <fullName evidence="1">50S ribosomal protein L18, putative</fullName>
    </submittedName>
</protein>
<dbReference type="PaxDb" id="3880-AES96771"/>
<dbReference type="Proteomes" id="UP000002051">
    <property type="component" value="Chromosome 5"/>
</dbReference>
<name>G7KFC5_MEDTR</name>
<proteinExistence type="predicted"/>
<evidence type="ECO:0000313" key="1">
    <source>
        <dbReference type="EMBL" id="AES96771.1"/>
    </source>
</evidence>
<dbReference type="OMA" id="NTRNDFG"/>
<dbReference type="AlphaFoldDB" id="G7KFC5"/>
<reference evidence="1 3" key="1">
    <citation type="journal article" date="2011" name="Nature">
        <title>The Medicago genome provides insight into the evolution of rhizobial symbioses.</title>
        <authorList>
            <person name="Young N.D."/>
            <person name="Debelle F."/>
            <person name="Oldroyd G.E."/>
            <person name="Geurts R."/>
            <person name="Cannon S.B."/>
            <person name="Udvardi M.K."/>
            <person name="Benedito V.A."/>
            <person name="Mayer K.F."/>
            <person name="Gouzy J."/>
            <person name="Schoof H."/>
            <person name="Van de Peer Y."/>
            <person name="Proost S."/>
            <person name="Cook D.R."/>
            <person name="Meyers B.C."/>
            <person name="Spannagl M."/>
            <person name="Cheung F."/>
            <person name="De Mita S."/>
            <person name="Krishnakumar V."/>
            <person name="Gundlach H."/>
            <person name="Zhou S."/>
            <person name="Mudge J."/>
            <person name="Bharti A.K."/>
            <person name="Murray J.D."/>
            <person name="Naoumkina M.A."/>
            <person name="Rosen B."/>
            <person name="Silverstein K.A."/>
            <person name="Tang H."/>
            <person name="Rombauts S."/>
            <person name="Zhao P.X."/>
            <person name="Zhou P."/>
            <person name="Barbe V."/>
            <person name="Bardou P."/>
            <person name="Bechner M."/>
            <person name="Bellec A."/>
            <person name="Berger A."/>
            <person name="Berges H."/>
            <person name="Bidwell S."/>
            <person name="Bisseling T."/>
            <person name="Choisne N."/>
            <person name="Couloux A."/>
            <person name="Denny R."/>
            <person name="Deshpande S."/>
            <person name="Dai X."/>
            <person name="Doyle J.J."/>
            <person name="Dudez A.M."/>
            <person name="Farmer A.D."/>
            <person name="Fouteau S."/>
            <person name="Franken C."/>
            <person name="Gibelin C."/>
            <person name="Gish J."/>
            <person name="Goldstein S."/>
            <person name="Gonzalez A.J."/>
            <person name="Green P.J."/>
            <person name="Hallab A."/>
            <person name="Hartog M."/>
            <person name="Hua A."/>
            <person name="Humphray S.J."/>
            <person name="Jeong D.H."/>
            <person name="Jing Y."/>
            <person name="Jocker A."/>
            <person name="Kenton S.M."/>
            <person name="Kim D.J."/>
            <person name="Klee K."/>
            <person name="Lai H."/>
            <person name="Lang C."/>
            <person name="Lin S."/>
            <person name="Macmil S.L."/>
            <person name="Magdelenat G."/>
            <person name="Matthews L."/>
            <person name="McCorrison J."/>
            <person name="Monaghan E.L."/>
            <person name="Mun J.H."/>
            <person name="Najar F.Z."/>
            <person name="Nicholson C."/>
            <person name="Noirot C."/>
            <person name="O'Bleness M."/>
            <person name="Paule C.R."/>
            <person name="Poulain J."/>
            <person name="Prion F."/>
            <person name="Qin B."/>
            <person name="Qu C."/>
            <person name="Retzel E.F."/>
            <person name="Riddle C."/>
            <person name="Sallet E."/>
            <person name="Samain S."/>
            <person name="Samson N."/>
            <person name="Sanders I."/>
            <person name="Saurat O."/>
            <person name="Scarpelli C."/>
            <person name="Schiex T."/>
            <person name="Segurens B."/>
            <person name="Severin A.J."/>
            <person name="Sherrier D.J."/>
            <person name="Shi R."/>
            <person name="Sims S."/>
            <person name="Singer S.R."/>
            <person name="Sinharoy S."/>
            <person name="Sterck L."/>
            <person name="Viollet A."/>
            <person name="Wang B.B."/>
            <person name="Wang K."/>
            <person name="Wang M."/>
            <person name="Wang X."/>
            <person name="Warfsmann J."/>
            <person name="Weissenbach J."/>
            <person name="White D.D."/>
            <person name="White J.D."/>
            <person name="Wiley G.B."/>
            <person name="Wincker P."/>
            <person name="Xing Y."/>
            <person name="Yang L."/>
            <person name="Yao Z."/>
            <person name="Ying F."/>
            <person name="Zhai J."/>
            <person name="Zhou L."/>
            <person name="Zuber A."/>
            <person name="Denarie J."/>
            <person name="Dixon R.A."/>
            <person name="May G.D."/>
            <person name="Schwartz D.C."/>
            <person name="Rogers J."/>
            <person name="Quetier F."/>
            <person name="Town C.D."/>
            <person name="Roe B.A."/>
        </authorList>
    </citation>
    <scope>NUCLEOTIDE SEQUENCE [LARGE SCALE GENOMIC DNA]</scope>
    <source>
        <strain evidence="1">A17</strain>
        <strain evidence="2 3">cv. Jemalong A17</strain>
    </source>
</reference>
<accession>G7KFC5</accession>
<keyword evidence="3" id="KW-1185">Reference proteome</keyword>
<evidence type="ECO:0000313" key="2">
    <source>
        <dbReference type="EnsemblPlants" id="AES96771"/>
    </source>
</evidence>